<dbReference type="EMBL" id="CP047020">
    <property type="protein sequence ID" value="QHA09267.1"/>
    <property type="molecule type" value="Genomic_DNA"/>
</dbReference>
<dbReference type="RefSeq" id="WP_158929501.1">
    <property type="nucleotide sequence ID" value="NZ_CP047020.1"/>
</dbReference>
<sequence length="282" mass="28963">MRPVEQTFVVRPEIPLVVFADPFAGEEPSGPGPRGAARGVVVETVAALEQAGTRAYSGPERVRSRLLAAAAAAGVIATALEADARLHGPGLARSSSEDYFRLRVAPLNPVAALAYGAGVIARAAGDLAWAPVVADDLALEVWALSYALAQLGERAGPLSMSCATSAPWAPAAPDVGGRWIIGHHARFLLEACAAARLAAAADWARGGQLEEAAGHVRGATVYVRGLPAAVAQACATPAARYHRAIRPGMAPPAAAETLSGSRHTTTGCGARRCAAFGTSRRR</sequence>
<evidence type="ECO:0000313" key="2">
    <source>
        <dbReference type="Proteomes" id="UP000436138"/>
    </source>
</evidence>
<gene>
    <name evidence="1" type="ORF">GQF42_44290</name>
</gene>
<dbReference type="AlphaFoldDB" id="A0A6I6NMT7"/>
<protein>
    <submittedName>
        <fullName evidence="1">Uncharacterized protein</fullName>
    </submittedName>
</protein>
<name>A0A6I6NMT7_9ACTN</name>
<reference evidence="1 2" key="1">
    <citation type="submission" date="2019-12" db="EMBL/GenBank/DDBJ databases">
        <title>Streptomyces sp. strain T44 isolated from rhizosphere soil of Broussonetia papyrifera.</title>
        <authorList>
            <person name="Mo P."/>
        </authorList>
    </citation>
    <scope>NUCLEOTIDE SEQUENCE [LARGE SCALE GENOMIC DNA]</scope>
    <source>
        <strain evidence="1 2">T44</strain>
    </source>
</reference>
<accession>A0A6I6NMT7</accession>
<proteinExistence type="predicted"/>
<dbReference type="KEGG" id="sbro:GQF42_44290"/>
<keyword evidence="2" id="KW-1185">Reference proteome</keyword>
<organism evidence="1 2">
    <name type="scientific">Streptomyces broussonetiae</name>
    <dbReference type="NCBI Taxonomy" id="2686304"/>
    <lineage>
        <taxon>Bacteria</taxon>
        <taxon>Bacillati</taxon>
        <taxon>Actinomycetota</taxon>
        <taxon>Actinomycetes</taxon>
        <taxon>Kitasatosporales</taxon>
        <taxon>Streptomycetaceae</taxon>
        <taxon>Streptomyces</taxon>
    </lineage>
</organism>
<evidence type="ECO:0000313" key="1">
    <source>
        <dbReference type="EMBL" id="QHA09267.1"/>
    </source>
</evidence>
<dbReference type="Proteomes" id="UP000436138">
    <property type="component" value="Chromosome"/>
</dbReference>